<organism evidence="2 3">
    <name type="scientific">Mytilus galloprovincialis</name>
    <name type="common">Mediterranean mussel</name>
    <dbReference type="NCBI Taxonomy" id="29158"/>
    <lineage>
        <taxon>Eukaryota</taxon>
        <taxon>Metazoa</taxon>
        <taxon>Spiralia</taxon>
        <taxon>Lophotrochozoa</taxon>
        <taxon>Mollusca</taxon>
        <taxon>Bivalvia</taxon>
        <taxon>Autobranchia</taxon>
        <taxon>Pteriomorphia</taxon>
        <taxon>Mytilida</taxon>
        <taxon>Mytiloidea</taxon>
        <taxon>Mytilidae</taxon>
        <taxon>Mytilinae</taxon>
        <taxon>Mytilus</taxon>
    </lineage>
</organism>
<feature type="non-terminal residue" evidence="2">
    <location>
        <position position="147"/>
    </location>
</feature>
<keyword evidence="1" id="KW-0812">Transmembrane</keyword>
<comment type="caution">
    <text evidence="2">The sequence shown here is derived from an EMBL/GenBank/DDBJ whole genome shotgun (WGS) entry which is preliminary data.</text>
</comment>
<reference evidence="2" key="1">
    <citation type="submission" date="2018-11" db="EMBL/GenBank/DDBJ databases">
        <authorList>
            <person name="Alioto T."/>
            <person name="Alioto T."/>
        </authorList>
    </citation>
    <scope>NUCLEOTIDE SEQUENCE</scope>
</reference>
<accession>A0A8B6CTJ1</accession>
<evidence type="ECO:0000313" key="3">
    <source>
        <dbReference type="Proteomes" id="UP000596742"/>
    </source>
</evidence>
<dbReference type="EMBL" id="UYJE01002321">
    <property type="protein sequence ID" value="VDI09672.1"/>
    <property type="molecule type" value="Genomic_DNA"/>
</dbReference>
<name>A0A8B6CTJ1_MYTGA</name>
<dbReference type="AlphaFoldDB" id="A0A8B6CTJ1"/>
<proteinExistence type="predicted"/>
<gene>
    <name evidence="2" type="ORF">MGAL_10B077268</name>
</gene>
<keyword evidence="1" id="KW-0472">Membrane</keyword>
<feature type="transmembrane region" description="Helical" evidence="1">
    <location>
        <begin position="126"/>
        <end position="146"/>
    </location>
</feature>
<dbReference type="OrthoDB" id="10278741at2759"/>
<protein>
    <submittedName>
        <fullName evidence="2">Uncharacterized protein</fullName>
    </submittedName>
</protein>
<dbReference type="Proteomes" id="UP000596742">
    <property type="component" value="Unassembled WGS sequence"/>
</dbReference>
<keyword evidence="1" id="KW-1133">Transmembrane helix</keyword>
<keyword evidence="3" id="KW-1185">Reference proteome</keyword>
<evidence type="ECO:0000256" key="1">
    <source>
        <dbReference type="SAM" id="Phobius"/>
    </source>
</evidence>
<evidence type="ECO:0000313" key="2">
    <source>
        <dbReference type="EMBL" id="VDI09672.1"/>
    </source>
</evidence>
<sequence>ADSASSNRDGNFTCNACSYVFPNNDGISCLNNTNSLKLLPGKSLNCDNFCYTSEVWDKRTRQVKSLFRSCGNFVGNDCYDDPYAGQVNCKTSCKGDYCNNYTVDEARIETLCDRFQCYNTGLTVTYSNASLTFLIINLCIVITAYIS</sequence>